<feature type="domain" description="Helix-turn-helix" evidence="1">
    <location>
        <begin position="16"/>
        <end position="62"/>
    </location>
</feature>
<dbReference type="InterPro" id="IPR009061">
    <property type="entry name" value="DNA-bd_dom_put_sf"/>
</dbReference>
<dbReference type="SUPFAM" id="SSF46955">
    <property type="entry name" value="Putative DNA-binding domain"/>
    <property type="match status" value="1"/>
</dbReference>
<accession>A0A1A3KD94</accession>
<dbReference type="InterPro" id="IPR041657">
    <property type="entry name" value="HTH_17"/>
</dbReference>
<dbReference type="NCBIfam" id="TIGR01764">
    <property type="entry name" value="excise"/>
    <property type="match status" value="1"/>
</dbReference>
<sequence length="66" mass="7565">MPGKSNKYANIELTPMLDIHEVAALLNLNSVTVWRMARDGRIPGRLIANKWRFRREDIAELMGASR</sequence>
<evidence type="ECO:0000259" key="1">
    <source>
        <dbReference type="Pfam" id="PF12728"/>
    </source>
</evidence>
<dbReference type="RefSeq" id="WP_065141401.1">
    <property type="nucleotide sequence ID" value="NZ_LZLM01000115.1"/>
</dbReference>
<dbReference type="Proteomes" id="UP000093925">
    <property type="component" value="Unassembled WGS sequence"/>
</dbReference>
<comment type="caution">
    <text evidence="2">The sequence shown here is derived from an EMBL/GenBank/DDBJ whole genome shotgun (WGS) entry which is preliminary data.</text>
</comment>
<dbReference type="GO" id="GO:0003677">
    <property type="term" value="F:DNA binding"/>
    <property type="evidence" value="ECO:0007669"/>
    <property type="project" value="InterPro"/>
</dbReference>
<evidence type="ECO:0000313" key="2">
    <source>
        <dbReference type="EMBL" id="OBJ81991.1"/>
    </source>
</evidence>
<protein>
    <recommendedName>
        <fullName evidence="1">Helix-turn-helix domain-containing protein</fullName>
    </recommendedName>
</protein>
<gene>
    <name evidence="2" type="ORF">A5640_21915</name>
</gene>
<reference evidence="2 3" key="1">
    <citation type="submission" date="2016-06" db="EMBL/GenBank/DDBJ databases">
        <authorList>
            <person name="Kjaerup R.B."/>
            <person name="Dalgaard T.S."/>
            <person name="Juul-Madsen H.R."/>
        </authorList>
    </citation>
    <scope>NUCLEOTIDE SEQUENCE [LARGE SCALE GENOMIC DNA]</scope>
    <source>
        <strain evidence="2 3">1276495.2</strain>
    </source>
</reference>
<name>A0A1A3KD94_MYCAS</name>
<organism evidence="2 3">
    <name type="scientific">Mycobacterium asiaticum</name>
    <dbReference type="NCBI Taxonomy" id="1790"/>
    <lineage>
        <taxon>Bacteria</taxon>
        <taxon>Bacillati</taxon>
        <taxon>Actinomycetota</taxon>
        <taxon>Actinomycetes</taxon>
        <taxon>Mycobacteriales</taxon>
        <taxon>Mycobacteriaceae</taxon>
        <taxon>Mycobacterium</taxon>
    </lineage>
</organism>
<dbReference type="Pfam" id="PF12728">
    <property type="entry name" value="HTH_17"/>
    <property type="match status" value="1"/>
</dbReference>
<evidence type="ECO:0000313" key="3">
    <source>
        <dbReference type="Proteomes" id="UP000093925"/>
    </source>
</evidence>
<dbReference type="InterPro" id="IPR010093">
    <property type="entry name" value="SinI_DNA-bd"/>
</dbReference>
<dbReference type="AlphaFoldDB" id="A0A1A3KD94"/>
<dbReference type="EMBL" id="LZLM01000115">
    <property type="protein sequence ID" value="OBJ81991.1"/>
    <property type="molecule type" value="Genomic_DNA"/>
</dbReference>
<proteinExistence type="predicted"/>